<protein>
    <submittedName>
        <fullName evidence="7">SulP family inorganic anion transporter</fullName>
    </submittedName>
</protein>
<comment type="caution">
    <text evidence="7">The sequence shown here is derived from an EMBL/GenBank/DDBJ whole genome shotgun (WGS) entry which is preliminary data.</text>
</comment>
<evidence type="ECO:0000259" key="6">
    <source>
        <dbReference type="Pfam" id="PF00916"/>
    </source>
</evidence>
<proteinExistence type="predicted"/>
<dbReference type="RefSeq" id="WP_303494865.1">
    <property type="nucleotide sequence ID" value="NZ_JAUOPB010000674.1"/>
</dbReference>
<evidence type="ECO:0000256" key="5">
    <source>
        <dbReference type="SAM" id="Phobius"/>
    </source>
</evidence>
<reference evidence="7" key="1">
    <citation type="submission" date="2023-07" db="EMBL/GenBank/DDBJ databases">
        <title>Genome content predicts the carbon catabolic preferences of heterotrophic bacteria.</title>
        <authorList>
            <person name="Gralka M."/>
        </authorList>
    </citation>
    <scope>NUCLEOTIDE SEQUENCE</scope>
    <source>
        <strain evidence="7">I3M17_2</strain>
    </source>
</reference>
<evidence type="ECO:0000313" key="8">
    <source>
        <dbReference type="Proteomes" id="UP001169760"/>
    </source>
</evidence>
<feature type="transmembrane region" description="Helical" evidence="5">
    <location>
        <begin position="52"/>
        <end position="71"/>
    </location>
</feature>
<dbReference type="PANTHER" id="PTHR11814">
    <property type="entry name" value="SULFATE TRANSPORTER"/>
    <property type="match status" value="1"/>
</dbReference>
<evidence type="ECO:0000256" key="1">
    <source>
        <dbReference type="ARBA" id="ARBA00004141"/>
    </source>
</evidence>
<accession>A0AAW7XFQ0</accession>
<keyword evidence="3 5" id="KW-1133">Transmembrane helix</keyword>
<feature type="non-terminal residue" evidence="7">
    <location>
        <position position="72"/>
    </location>
</feature>
<dbReference type="AlphaFoldDB" id="A0AAW7XFQ0"/>
<feature type="domain" description="SLC26A/SulP transporter" evidence="6">
    <location>
        <begin position="2"/>
        <end position="72"/>
    </location>
</feature>
<evidence type="ECO:0000256" key="4">
    <source>
        <dbReference type="ARBA" id="ARBA00023136"/>
    </source>
</evidence>
<sequence>MTNTKHNSNKELIGQGIGNAIAAFFGGIPGAGATIRTVVNIDAGGKTKLSGMIAGILLLIVLMVLGPLASLI</sequence>
<organism evidence="7 8">
    <name type="scientific">Saccharophagus degradans</name>
    <dbReference type="NCBI Taxonomy" id="86304"/>
    <lineage>
        <taxon>Bacteria</taxon>
        <taxon>Pseudomonadati</taxon>
        <taxon>Pseudomonadota</taxon>
        <taxon>Gammaproteobacteria</taxon>
        <taxon>Cellvibrionales</taxon>
        <taxon>Cellvibrionaceae</taxon>
        <taxon>Saccharophagus</taxon>
    </lineage>
</organism>
<keyword evidence="2 5" id="KW-0812">Transmembrane</keyword>
<feature type="transmembrane region" description="Helical" evidence="5">
    <location>
        <begin position="12"/>
        <end position="32"/>
    </location>
</feature>
<name>A0AAW7XFQ0_9GAMM</name>
<dbReference type="GO" id="GO:0016020">
    <property type="term" value="C:membrane"/>
    <property type="evidence" value="ECO:0007669"/>
    <property type="project" value="UniProtKB-SubCell"/>
</dbReference>
<comment type="subcellular location">
    <subcellularLocation>
        <location evidence="1">Membrane</location>
        <topology evidence="1">Multi-pass membrane protein</topology>
    </subcellularLocation>
</comment>
<evidence type="ECO:0000313" key="7">
    <source>
        <dbReference type="EMBL" id="MDO6425351.1"/>
    </source>
</evidence>
<evidence type="ECO:0000256" key="3">
    <source>
        <dbReference type="ARBA" id="ARBA00022989"/>
    </source>
</evidence>
<dbReference type="GO" id="GO:0055085">
    <property type="term" value="P:transmembrane transport"/>
    <property type="evidence" value="ECO:0007669"/>
    <property type="project" value="InterPro"/>
</dbReference>
<dbReference type="InterPro" id="IPR001902">
    <property type="entry name" value="SLC26A/SulP_fam"/>
</dbReference>
<dbReference type="InterPro" id="IPR011547">
    <property type="entry name" value="SLC26A/SulP_dom"/>
</dbReference>
<gene>
    <name evidence="7" type="ORF">Q4521_22960</name>
</gene>
<keyword evidence="4 5" id="KW-0472">Membrane</keyword>
<evidence type="ECO:0000256" key="2">
    <source>
        <dbReference type="ARBA" id="ARBA00022692"/>
    </source>
</evidence>
<dbReference type="Pfam" id="PF00916">
    <property type="entry name" value="Sulfate_transp"/>
    <property type="match status" value="1"/>
</dbReference>
<dbReference type="EMBL" id="JAUOPB010000674">
    <property type="protein sequence ID" value="MDO6425351.1"/>
    <property type="molecule type" value="Genomic_DNA"/>
</dbReference>
<dbReference type="Proteomes" id="UP001169760">
    <property type="component" value="Unassembled WGS sequence"/>
</dbReference>